<dbReference type="SUPFAM" id="SSF81301">
    <property type="entry name" value="Nucleotidyltransferase"/>
    <property type="match status" value="1"/>
</dbReference>
<keyword evidence="3" id="KW-0819">tRNA processing</keyword>
<feature type="domain" description="Poly A polymerase head" evidence="10">
    <location>
        <begin position="27"/>
        <end position="147"/>
    </location>
</feature>
<dbReference type="Proteomes" id="UP000295418">
    <property type="component" value="Unassembled WGS sequence"/>
</dbReference>
<dbReference type="Pfam" id="PF13735">
    <property type="entry name" value="tRNA_NucTran2_2"/>
    <property type="match status" value="1"/>
</dbReference>
<keyword evidence="6" id="KW-0547">Nucleotide-binding</keyword>
<comment type="caution">
    <text evidence="13">The sequence shown here is derived from an EMBL/GenBank/DDBJ whole genome shotgun (WGS) entry which is preliminary data.</text>
</comment>
<dbReference type="GO" id="GO:0008033">
    <property type="term" value="P:tRNA processing"/>
    <property type="evidence" value="ECO:0007669"/>
    <property type="project" value="UniProtKB-KW"/>
</dbReference>
<keyword evidence="8 9" id="KW-0694">RNA-binding</keyword>
<evidence type="ECO:0000256" key="7">
    <source>
        <dbReference type="ARBA" id="ARBA00022842"/>
    </source>
</evidence>
<evidence type="ECO:0000256" key="6">
    <source>
        <dbReference type="ARBA" id="ARBA00022741"/>
    </source>
</evidence>
<evidence type="ECO:0000313" key="14">
    <source>
        <dbReference type="Proteomes" id="UP000295418"/>
    </source>
</evidence>
<dbReference type="Pfam" id="PF01743">
    <property type="entry name" value="PolyA_pol"/>
    <property type="match status" value="1"/>
</dbReference>
<keyword evidence="2 9" id="KW-0808">Transferase</keyword>
<feature type="domain" description="tRNA nucleotidyltransferase/poly(A) polymerase RNA and SrmB- binding" evidence="11">
    <location>
        <begin position="174"/>
        <end position="229"/>
    </location>
</feature>
<proteinExistence type="inferred from homology"/>
<dbReference type="OrthoDB" id="9805698at2"/>
<keyword evidence="4 13" id="KW-0548">Nucleotidyltransferase</keyword>
<dbReference type="GO" id="GO:0000166">
    <property type="term" value="F:nucleotide binding"/>
    <property type="evidence" value="ECO:0007669"/>
    <property type="project" value="UniProtKB-KW"/>
</dbReference>
<dbReference type="GO" id="GO:0000049">
    <property type="term" value="F:tRNA binding"/>
    <property type="evidence" value="ECO:0007669"/>
    <property type="project" value="TreeGrafter"/>
</dbReference>
<dbReference type="SUPFAM" id="SSF81891">
    <property type="entry name" value="Poly A polymerase C-terminal region-like"/>
    <property type="match status" value="1"/>
</dbReference>
<evidence type="ECO:0000256" key="1">
    <source>
        <dbReference type="ARBA" id="ARBA00001946"/>
    </source>
</evidence>
<dbReference type="PANTHER" id="PTHR46173">
    <property type="entry name" value="CCA TRNA NUCLEOTIDYLTRANSFERASE 1, MITOCHONDRIAL"/>
    <property type="match status" value="1"/>
</dbReference>
<comment type="cofactor">
    <cofactor evidence="1">
        <name>Mg(2+)</name>
        <dbReference type="ChEBI" id="CHEBI:18420"/>
    </cofactor>
</comment>
<feature type="domain" description="CCA-adding enzyme C-terminal" evidence="12">
    <location>
        <begin position="388"/>
        <end position="445"/>
    </location>
</feature>
<evidence type="ECO:0000256" key="8">
    <source>
        <dbReference type="ARBA" id="ARBA00022884"/>
    </source>
</evidence>
<dbReference type="EMBL" id="SKFG01000001">
    <property type="protein sequence ID" value="TCZ81185.1"/>
    <property type="molecule type" value="Genomic_DNA"/>
</dbReference>
<reference evidence="13 14" key="1">
    <citation type="submission" date="2019-03" db="EMBL/GenBank/DDBJ databases">
        <authorList>
            <person name="Kim M.K.M."/>
        </authorList>
    </citation>
    <scope>NUCLEOTIDE SEQUENCE [LARGE SCALE GENOMIC DNA]</scope>
    <source>
        <strain evidence="13 14">18JY21-1</strain>
    </source>
</reference>
<dbReference type="InterPro" id="IPR050264">
    <property type="entry name" value="Bact_CCA-adding_enz_type3_sf"/>
</dbReference>
<dbReference type="InterPro" id="IPR002646">
    <property type="entry name" value="PolA_pol_head_dom"/>
</dbReference>
<evidence type="ECO:0000256" key="5">
    <source>
        <dbReference type="ARBA" id="ARBA00022723"/>
    </source>
</evidence>
<evidence type="ECO:0000256" key="3">
    <source>
        <dbReference type="ARBA" id="ARBA00022694"/>
    </source>
</evidence>
<dbReference type="CDD" id="cd05398">
    <property type="entry name" value="NT_ClassII-CCAase"/>
    <property type="match status" value="1"/>
</dbReference>
<evidence type="ECO:0000259" key="11">
    <source>
        <dbReference type="Pfam" id="PF12627"/>
    </source>
</evidence>
<sequence length="449" mass="49723">MTRSPLSENEYQAKAVLKQLIAHGYDAYFVGGCVRDTLLNRAVHDYDIATNATPEEIMACFERTVPTGIKHGTVTVLMDRHPYEVTTFRTETEYEDYRRPKEVKYVTSLLEDLRRRDFTMNAMAMDIAGNLIDPFGGRTDLGQGILRCVGTAEERFGEDALRMLRCVRFAANYGLHVEEATWAALRVQAPLLSHIAMERVRAELERLVGGADPHRGIRMLVDSELPNYFRQQLEVPLERWRSAFAERALRELATLEDAAARWVLLLLLLEEDPAHIAAALRKLTFSRAAWSAIVSALELHSSMSESVMHPPAADSAVRSLETTFKLATLAQGKDAATLWLSVIRVLSNAVQGDDDASSGSGSDPNNPFQLESFLRGVSLDMIAFGTEWLDAMTCTNIRELAITGSELIEANGKPGGPWVAILLHRLLQEVALGALPNDKAALLEASSNE</sequence>
<protein>
    <submittedName>
        <fullName evidence="13">CCA tRNA nucleotidyltransferase</fullName>
        <ecNumber evidence="13">2.7.7.72</ecNumber>
    </submittedName>
</protein>
<organism evidence="13 14">
    <name type="scientific">Paenibacillus albiflavus</name>
    <dbReference type="NCBI Taxonomy" id="2545760"/>
    <lineage>
        <taxon>Bacteria</taxon>
        <taxon>Bacillati</taxon>
        <taxon>Bacillota</taxon>
        <taxon>Bacilli</taxon>
        <taxon>Bacillales</taxon>
        <taxon>Paenibacillaceae</taxon>
        <taxon>Paenibacillus</taxon>
    </lineage>
</organism>
<evidence type="ECO:0000256" key="4">
    <source>
        <dbReference type="ARBA" id="ARBA00022695"/>
    </source>
</evidence>
<dbReference type="InterPro" id="IPR032810">
    <property type="entry name" value="CCA-adding_enz_C"/>
</dbReference>
<name>A0A4R4ERK8_9BACL</name>
<dbReference type="Gene3D" id="3.30.460.10">
    <property type="entry name" value="Beta Polymerase, domain 2"/>
    <property type="match status" value="1"/>
</dbReference>
<evidence type="ECO:0000259" key="10">
    <source>
        <dbReference type="Pfam" id="PF01743"/>
    </source>
</evidence>
<dbReference type="Gene3D" id="1.10.3090.10">
    <property type="entry name" value="cca-adding enzyme, domain 2"/>
    <property type="match status" value="1"/>
</dbReference>
<comment type="similarity">
    <text evidence="9">Belongs to the tRNA nucleotidyltransferase/poly(A) polymerase family.</text>
</comment>
<dbReference type="EC" id="2.7.7.72" evidence="13"/>
<dbReference type="PANTHER" id="PTHR46173:SF1">
    <property type="entry name" value="CCA TRNA NUCLEOTIDYLTRANSFERASE 1, MITOCHONDRIAL"/>
    <property type="match status" value="1"/>
</dbReference>
<dbReference type="Gene3D" id="1.10.246.80">
    <property type="match status" value="1"/>
</dbReference>
<evidence type="ECO:0000259" key="12">
    <source>
        <dbReference type="Pfam" id="PF13735"/>
    </source>
</evidence>
<evidence type="ECO:0000313" key="13">
    <source>
        <dbReference type="EMBL" id="TCZ81185.1"/>
    </source>
</evidence>
<dbReference type="InterPro" id="IPR043519">
    <property type="entry name" value="NT_sf"/>
</dbReference>
<evidence type="ECO:0000256" key="9">
    <source>
        <dbReference type="RuleBase" id="RU003953"/>
    </source>
</evidence>
<accession>A0A4R4ERK8</accession>
<keyword evidence="7" id="KW-0460">Magnesium</keyword>
<dbReference type="Pfam" id="PF12627">
    <property type="entry name" value="PolyA_pol_RNAbd"/>
    <property type="match status" value="1"/>
</dbReference>
<dbReference type="RefSeq" id="WP_132416232.1">
    <property type="nucleotide sequence ID" value="NZ_SKFG01000001.1"/>
</dbReference>
<keyword evidence="5" id="KW-0479">Metal-binding</keyword>
<dbReference type="InterPro" id="IPR032828">
    <property type="entry name" value="PolyA_RNA-bd"/>
</dbReference>
<dbReference type="NCBIfam" id="NF009814">
    <property type="entry name" value="PRK13299.1"/>
    <property type="match status" value="1"/>
</dbReference>
<dbReference type="GO" id="GO:0004810">
    <property type="term" value="F:CCA tRNA nucleotidyltransferase activity"/>
    <property type="evidence" value="ECO:0007669"/>
    <property type="project" value="UniProtKB-EC"/>
</dbReference>
<gene>
    <name evidence="13" type="ORF">E0485_02605</name>
</gene>
<dbReference type="AlphaFoldDB" id="A0A4R4ERK8"/>
<evidence type="ECO:0000256" key="2">
    <source>
        <dbReference type="ARBA" id="ARBA00022679"/>
    </source>
</evidence>
<dbReference type="GO" id="GO:0046872">
    <property type="term" value="F:metal ion binding"/>
    <property type="evidence" value="ECO:0007669"/>
    <property type="project" value="UniProtKB-KW"/>
</dbReference>
<keyword evidence="14" id="KW-1185">Reference proteome</keyword>